<dbReference type="Proteomes" id="UP000053317">
    <property type="component" value="Unassembled WGS sequence"/>
</dbReference>
<dbReference type="GO" id="GO:0017056">
    <property type="term" value="F:structural constituent of nuclear pore"/>
    <property type="evidence" value="ECO:0007669"/>
    <property type="project" value="InterPro"/>
</dbReference>
<dbReference type="OrthoDB" id="1918363at2759"/>
<reference evidence="5 6" key="2">
    <citation type="submission" date="2015-05" db="EMBL/GenBank/DDBJ databases">
        <authorList>
            <person name="Morales-Cruz A."/>
            <person name="Amrine K.C."/>
            <person name="Cantu D."/>
        </authorList>
    </citation>
    <scope>NUCLEOTIDE SEQUENCE [LARGE SCALE GENOMIC DNA]</scope>
    <source>
        <strain evidence="5">UCRPC4</strain>
    </source>
</reference>
<feature type="compositionally biased region" description="Polar residues" evidence="4">
    <location>
        <begin position="34"/>
        <end position="52"/>
    </location>
</feature>
<comment type="caution">
    <text evidence="5">The sequence shown here is derived from an EMBL/GenBank/DDBJ whole genome shotgun (WGS) entry which is preliminary data.</text>
</comment>
<feature type="compositionally biased region" description="Polar residues" evidence="4">
    <location>
        <begin position="115"/>
        <end position="125"/>
    </location>
</feature>
<dbReference type="GO" id="GO:0005643">
    <property type="term" value="C:nuclear pore"/>
    <property type="evidence" value="ECO:0007669"/>
    <property type="project" value="InterPro"/>
</dbReference>
<comment type="similarity">
    <text evidence="2">Belongs to the nucleoporin interacting component (NIC) family.</text>
</comment>
<feature type="compositionally biased region" description="Polar residues" evidence="4">
    <location>
        <begin position="88"/>
        <end position="107"/>
    </location>
</feature>
<proteinExistence type="inferred from homology"/>
<dbReference type="GO" id="GO:0006606">
    <property type="term" value="P:protein import into nucleus"/>
    <property type="evidence" value="ECO:0007669"/>
    <property type="project" value="TreeGrafter"/>
</dbReference>
<dbReference type="Pfam" id="PF04097">
    <property type="entry name" value="Nic96"/>
    <property type="match status" value="1"/>
</dbReference>
<evidence type="ECO:0000313" key="5">
    <source>
        <dbReference type="EMBL" id="KKY19776.1"/>
    </source>
</evidence>
<evidence type="ECO:0000256" key="1">
    <source>
        <dbReference type="ARBA" id="ARBA00004259"/>
    </source>
</evidence>
<keyword evidence="3" id="KW-0539">Nucleus</keyword>
<reference evidence="5 6" key="1">
    <citation type="submission" date="2015-05" db="EMBL/GenBank/DDBJ databases">
        <title>Distinctive expansion of gene families associated with plant cell wall degradation and secondary metabolism in the genomes of grapevine trunk pathogens.</title>
        <authorList>
            <person name="Lawrence D.P."/>
            <person name="Travadon R."/>
            <person name="Rolshausen P.E."/>
            <person name="Baumgartner K."/>
        </authorList>
    </citation>
    <scope>NUCLEOTIDE SEQUENCE [LARGE SCALE GENOMIC DNA]</scope>
    <source>
        <strain evidence="5">UCRPC4</strain>
    </source>
</reference>
<evidence type="ECO:0000256" key="4">
    <source>
        <dbReference type="SAM" id="MobiDB-lite"/>
    </source>
</evidence>
<protein>
    <submittedName>
        <fullName evidence="5">Putative nuclear pore protein</fullName>
    </submittedName>
</protein>
<name>A0A0G2EBV2_PHACM</name>
<dbReference type="PANTHER" id="PTHR11225">
    <property type="entry name" value="NUCLEAR PORE COMPLEX PROTEIN NUP93 NUCLEOPORIN NUP93 DEAD EYE PROTEIN"/>
    <property type="match status" value="1"/>
</dbReference>
<feature type="region of interest" description="Disordered" evidence="4">
    <location>
        <begin position="896"/>
        <end position="916"/>
    </location>
</feature>
<feature type="compositionally biased region" description="Polar residues" evidence="4">
    <location>
        <begin position="1"/>
        <end position="10"/>
    </location>
</feature>
<feature type="region of interest" description="Disordered" evidence="4">
    <location>
        <begin position="1"/>
        <end position="125"/>
    </location>
</feature>
<dbReference type="EMBL" id="LCWF01000105">
    <property type="protein sequence ID" value="KKY19776.1"/>
    <property type="molecule type" value="Genomic_DNA"/>
</dbReference>
<evidence type="ECO:0000256" key="3">
    <source>
        <dbReference type="ARBA" id="ARBA00023242"/>
    </source>
</evidence>
<accession>A0A0G2EBV2</accession>
<comment type="subcellular location">
    <subcellularLocation>
        <location evidence="1">Nucleus envelope</location>
    </subcellularLocation>
</comment>
<evidence type="ECO:0000256" key="2">
    <source>
        <dbReference type="ARBA" id="ARBA00010186"/>
    </source>
</evidence>
<gene>
    <name evidence="5" type="ORF">UCRPC4_g04383</name>
</gene>
<keyword evidence="6" id="KW-1185">Reference proteome</keyword>
<organism evidence="5 6">
    <name type="scientific">Phaeomoniella chlamydospora</name>
    <name type="common">Phaeoacremonium chlamydosporum</name>
    <dbReference type="NCBI Taxonomy" id="158046"/>
    <lineage>
        <taxon>Eukaryota</taxon>
        <taxon>Fungi</taxon>
        <taxon>Dikarya</taxon>
        <taxon>Ascomycota</taxon>
        <taxon>Pezizomycotina</taxon>
        <taxon>Eurotiomycetes</taxon>
        <taxon>Chaetothyriomycetidae</taxon>
        <taxon>Phaeomoniellales</taxon>
        <taxon>Phaeomoniellaceae</taxon>
        <taxon>Phaeomoniella</taxon>
    </lineage>
</organism>
<sequence>MFGQSTQPAGGSSLFGNLGANTTADQPAKRRSIFDSSTTGSQPTMGSATPATSGLFGGLGSNNTSQPAAPGASLFGGTSAAPSGGLFGQTSSQPAAGSSLFGSTTANPPAGGSQAGQNSFSQSTREPAYFNSLLERGRKRAHPSDGIAPTGRLGQIPGLHLGLDDIARRAQELGSRSGRGTPVNGADSRAHYLLAASGISPGKALKDFESIEKEVVFEKQTESFDPDNERYLRGLQQRGRDAMIKESMERVQKEFDAYLEEHLAINFDEQRQRIMEHFGLAPKDPTAAAQGSPSGGCFGRTSRKGKNIFAESAKGSTRSVFGRSGMEKSIIGNPGLEASTTKFFADEPAVPSGSSRLQDRSSWDKEGYFANKVQNLNVARLQEKPYPIFTSFAEVEEKAGGEAPRQLVQAYQALIEIVNESNPPSERSLASAYLDEQQNSPRAVKLRKQILDGSRAYLEKSFYRELESLVEKNPREAQLGGRPTVTNKIRAYIRVRSARKDLAPDGTELQQLGDDGDYCWILVFFLLRCGFVKEAAGYVNDDPAFQSTDKRFVAYLTAYANSPDRRLNRKLQEMINGEYQQRMRIAPDNTIDPYRMACYQIVGRCDLRNRRIEGLAQSVEDWIWLQFNLARELDRTEEVAGDIFGLEQICETVRDIGERHFKGQESSTGFATFFFMQIMAGMYEYAVQYLHSYAPVSAVHFAIALNYYGLLRVSDFAVAGNDLRKFSTFMIKARLTECEVTTTTKGLPQINLVPLIAFYTSAWRTANCEAAVDYLCLLCLNSDLPALGEAYTTYCHESLRELCLETREFAKLLGDIRSDGTRISGAIERRAKLVKIENRQDFLQAVTRQAAQIADERGQIADAALLYHLAEDFDSVAEVLSRALAEAVTLDLEDTPASLQPLKPRKDLEPGDAQANSSLSLTSADTTYQLAQNILGLYNANAVYYNQIRPVHRQTCGSLMHMMEARNMILAGRYMDALDRINSLMILPLLAGGNKAAVRTAVSNFAVLPQLLARTTGSLIVWSITCIAKEREQLAQAKYETTERNNVKAQLASMASDLVDFSGLIKFRLAPRVNEMLARISGEVGVY</sequence>
<dbReference type="AlphaFoldDB" id="A0A0G2EBV2"/>
<evidence type="ECO:0000313" key="6">
    <source>
        <dbReference type="Proteomes" id="UP000053317"/>
    </source>
</evidence>
<dbReference type="InterPro" id="IPR007231">
    <property type="entry name" value="Nucleoporin_int_Nup93/Nic96"/>
</dbReference>
<dbReference type="PANTHER" id="PTHR11225:SF4">
    <property type="entry name" value="NUCLEAR PORE COMPLEX PROTEIN NUP93"/>
    <property type="match status" value="1"/>
</dbReference>
<dbReference type="GO" id="GO:0016973">
    <property type="term" value="P:poly(A)+ mRNA export from nucleus"/>
    <property type="evidence" value="ECO:0007669"/>
    <property type="project" value="TreeGrafter"/>
</dbReference>